<dbReference type="PANTHER" id="PTHR43532">
    <property type="entry name" value="GLUCOSE-1-PHOSPHATE THYMIDYLYLTRANSFERASE"/>
    <property type="match status" value="1"/>
</dbReference>
<protein>
    <recommendedName>
        <fullName evidence="3">glucose-1-phosphate thymidylyltransferase</fullName>
        <ecNumber evidence="3">2.7.7.24</ecNumber>
    </recommendedName>
</protein>
<reference evidence="10 11" key="1">
    <citation type="journal article" date="2016" name="Nat. Commun.">
        <title>Thousands of microbial genomes shed light on interconnected biogeochemical processes in an aquifer system.</title>
        <authorList>
            <person name="Anantharaman K."/>
            <person name="Brown C.T."/>
            <person name="Hug L.A."/>
            <person name="Sharon I."/>
            <person name="Castelle C.J."/>
            <person name="Probst A.J."/>
            <person name="Thomas B.C."/>
            <person name="Singh A."/>
            <person name="Wilkins M.J."/>
            <person name="Karaoz U."/>
            <person name="Brodie E.L."/>
            <person name="Williams K.H."/>
            <person name="Hubbard S.S."/>
            <person name="Banfield J.F."/>
        </authorList>
    </citation>
    <scope>NUCLEOTIDE SEQUENCE [LARGE SCALE GENOMIC DNA]</scope>
</reference>
<dbReference type="GO" id="GO:0008879">
    <property type="term" value="F:glucose-1-phosphate thymidylyltransferase activity"/>
    <property type="evidence" value="ECO:0007669"/>
    <property type="project" value="UniProtKB-EC"/>
</dbReference>
<evidence type="ECO:0000256" key="2">
    <source>
        <dbReference type="ARBA" id="ARBA00010480"/>
    </source>
</evidence>
<evidence type="ECO:0000256" key="7">
    <source>
        <dbReference type="ARBA" id="ARBA00022842"/>
    </source>
</evidence>
<keyword evidence="5" id="KW-0548">Nucleotidyltransferase</keyword>
<dbReference type="AlphaFoldDB" id="A0A1F5SWL0"/>
<keyword evidence="4" id="KW-0808">Transferase</keyword>
<evidence type="ECO:0000259" key="9">
    <source>
        <dbReference type="Pfam" id="PF00483"/>
    </source>
</evidence>
<dbReference type="SUPFAM" id="SSF53448">
    <property type="entry name" value="Nucleotide-diphospho-sugar transferases"/>
    <property type="match status" value="1"/>
</dbReference>
<comment type="cofactor">
    <cofactor evidence="1">
        <name>Mg(2+)</name>
        <dbReference type="ChEBI" id="CHEBI:18420"/>
    </cofactor>
</comment>
<comment type="similarity">
    <text evidence="2">Belongs to the glucose-1-phosphate thymidylyltransferase family.</text>
</comment>
<gene>
    <name evidence="10" type="ORF">A2478_00560</name>
</gene>
<evidence type="ECO:0000313" key="10">
    <source>
        <dbReference type="EMBL" id="OGF31029.1"/>
    </source>
</evidence>
<feature type="domain" description="Nucleotidyl transferase" evidence="9">
    <location>
        <begin position="2"/>
        <end position="232"/>
    </location>
</feature>
<evidence type="ECO:0000256" key="8">
    <source>
        <dbReference type="ARBA" id="ARBA00049336"/>
    </source>
</evidence>
<dbReference type="Gene3D" id="3.90.550.10">
    <property type="entry name" value="Spore Coat Polysaccharide Biosynthesis Protein SpsA, Chain A"/>
    <property type="match status" value="1"/>
</dbReference>
<organism evidence="10 11">
    <name type="scientific">Candidatus Falkowbacteria bacterium RIFOXYC2_FULL_36_12</name>
    <dbReference type="NCBI Taxonomy" id="1798002"/>
    <lineage>
        <taxon>Bacteria</taxon>
        <taxon>Candidatus Falkowiibacteriota</taxon>
    </lineage>
</organism>
<dbReference type="InterPro" id="IPR005835">
    <property type="entry name" value="NTP_transferase_dom"/>
</dbReference>
<dbReference type="Proteomes" id="UP000179001">
    <property type="component" value="Unassembled WGS sequence"/>
</dbReference>
<evidence type="ECO:0000256" key="4">
    <source>
        <dbReference type="ARBA" id="ARBA00022679"/>
    </source>
</evidence>
<keyword evidence="10" id="KW-0946">Virion</keyword>
<comment type="caution">
    <text evidence="10">The sequence shown here is derived from an EMBL/GenBank/DDBJ whole genome shotgun (WGS) entry which is preliminary data.</text>
</comment>
<keyword evidence="7" id="KW-0460">Magnesium</keyword>
<keyword evidence="10" id="KW-0167">Capsid protein</keyword>
<comment type="catalytic activity">
    <reaction evidence="8">
        <text>dTTP + alpha-D-glucose 1-phosphate + H(+) = dTDP-alpha-D-glucose + diphosphate</text>
        <dbReference type="Rhea" id="RHEA:15225"/>
        <dbReference type="ChEBI" id="CHEBI:15378"/>
        <dbReference type="ChEBI" id="CHEBI:33019"/>
        <dbReference type="ChEBI" id="CHEBI:37568"/>
        <dbReference type="ChEBI" id="CHEBI:57477"/>
        <dbReference type="ChEBI" id="CHEBI:58601"/>
        <dbReference type="EC" id="2.7.7.24"/>
    </reaction>
</comment>
<name>A0A1F5SWL0_9BACT</name>
<dbReference type="InterPro" id="IPR029044">
    <property type="entry name" value="Nucleotide-diphossugar_trans"/>
</dbReference>
<accession>A0A1F5SWL0</accession>
<evidence type="ECO:0000313" key="11">
    <source>
        <dbReference type="Proteomes" id="UP000179001"/>
    </source>
</evidence>
<evidence type="ECO:0000256" key="1">
    <source>
        <dbReference type="ARBA" id="ARBA00001946"/>
    </source>
</evidence>
<evidence type="ECO:0000256" key="3">
    <source>
        <dbReference type="ARBA" id="ARBA00012461"/>
    </source>
</evidence>
<proteinExistence type="inferred from homology"/>
<dbReference type="Pfam" id="PF00483">
    <property type="entry name" value="NTP_transferase"/>
    <property type="match status" value="1"/>
</dbReference>
<keyword evidence="6" id="KW-0479">Metal-binding</keyword>
<sequence length="252" mass="28241">MKGIILAGGKGTRLKPLTKITSKQLLPVYDKPMIMYPLETLIKAGIKDILIIVAPDYAGQFLQLLGSGKDLGVKISYEIQDEPKGLPEAFIIGENFIGDDNVTLILGDNLFFDHDFVQDIQSFEKGGRIFAVDVPDPQRFGVVEFDTNMRVVSIEEKPQNPKSNYAIPGIYIFDSRVCNIAKGIKPTWRPETDITEVMNAYRGMNELDVRMVNGRWLDTGTFESLLKAANVVAAEEYKKKLGFDESIFQNKK</sequence>
<dbReference type="GO" id="GO:0046872">
    <property type="term" value="F:metal ion binding"/>
    <property type="evidence" value="ECO:0007669"/>
    <property type="project" value="UniProtKB-KW"/>
</dbReference>
<dbReference type="PANTHER" id="PTHR43532:SF1">
    <property type="entry name" value="GLUCOSE-1-PHOSPHATE THYMIDYLYLTRANSFERASE 1"/>
    <property type="match status" value="1"/>
</dbReference>
<dbReference type="InterPro" id="IPR005907">
    <property type="entry name" value="G1P_thy_trans_s"/>
</dbReference>
<evidence type="ECO:0000256" key="5">
    <source>
        <dbReference type="ARBA" id="ARBA00022695"/>
    </source>
</evidence>
<dbReference type="EMBL" id="MFGJ01000008">
    <property type="protein sequence ID" value="OGF31029.1"/>
    <property type="molecule type" value="Genomic_DNA"/>
</dbReference>
<dbReference type="EC" id="2.7.7.24" evidence="3"/>
<dbReference type="STRING" id="1798002.A2478_00560"/>
<evidence type="ECO:0000256" key="6">
    <source>
        <dbReference type="ARBA" id="ARBA00022723"/>
    </source>
</evidence>